<dbReference type="STRING" id="35608.A0A2U1MEP5"/>
<sequence length="849" mass="98342">MIQKGIPMLMDDQEVQVPTSAGKFWPDSKIVEEDVVLDTFVQNNVANSEPNDIPNTPDPIPFDNNDTQEAPQVDIPTSTEPSTSVPTQPSKSSIPARKSTRASMANKSKQPVYPLFTNADFADYPEEYVASLAHVLARRLTLVKSVLGSLPLYYFSIFRAPKSVISQLERIGRRFFWGFKDNEKKMVWVSWQKVQSDKKDGGLGFGSHKAKNMRLLGKWKWRFLNDRNSLWRKVINQIYGSQGGFDLNIGIGLNSGVWSNIISCCREIDQIETQKECYVSERWVLEDGLWQGKWAWRRHPTGRAEGDLSLLLSLINVIVLDPTQDDKWIWTLSDSGKFSVSSLSQAIQKRMFVNNDALSPFIWNSWIPRKVNVCSWRLALNRLPTRVNLVRHGISVSSQSCLFCGMANESQEHCFLSCPIIKVIWLKIWSWWRCPLLFNPSLSQILKGNTGFSTNKWVAKLFHAVCMTFTWTIWNWRNKILHASSEAEAISIRHQDIFSTVQRMSLLWASHRASKNRFSWDKWIQNPVVVQGSFRLDVLLVFAFPSCASFLQVLWRFVLLVRVHMVKILGNRASTSMWFDNWAEFGAINSYITYRDLYDERYNAKMTVKEFVESSNGNWPSSWSNKLPINSLNHNIVLNEVQHDKLIWRCSDGALRMFSVKHAYNDLIINGDDVTWSKLVWFSQNIPKYAFILWLAVQGKLTTHDRLRKWGSYDLMVCSLCCMEMDSHDHLFFKCKFSSEIWDRVLKKIHGDQWAGVDWQDLIEHLSNMNNGNTIDSVVRRLCLATCVYMIWQERNYRIFREEKRSVEVLVQNICDTIKCRLSSLSVKETRATLGVEKIWDVKFKYSSK</sequence>
<evidence type="ECO:0000259" key="2">
    <source>
        <dbReference type="Pfam" id="PF13966"/>
    </source>
</evidence>
<feature type="compositionally biased region" description="Low complexity" evidence="1">
    <location>
        <begin position="76"/>
        <end position="90"/>
    </location>
</feature>
<evidence type="ECO:0000256" key="1">
    <source>
        <dbReference type="SAM" id="MobiDB-lite"/>
    </source>
</evidence>
<accession>A0A2U1MEP5</accession>
<dbReference type="InterPro" id="IPR026960">
    <property type="entry name" value="RVT-Znf"/>
</dbReference>
<protein>
    <submittedName>
        <fullName evidence="3">RNA-directed DNA polymerase, eukaryota</fullName>
    </submittedName>
</protein>
<keyword evidence="3" id="KW-0808">Transferase</keyword>
<evidence type="ECO:0000313" key="4">
    <source>
        <dbReference type="Proteomes" id="UP000245207"/>
    </source>
</evidence>
<keyword evidence="3" id="KW-0548">Nucleotidyltransferase</keyword>
<organism evidence="3 4">
    <name type="scientific">Artemisia annua</name>
    <name type="common">Sweet wormwood</name>
    <dbReference type="NCBI Taxonomy" id="35608"/>
    <lineage>
        <taxon>Eukaryota</taxon>
        <taxon>Viridiplantae</taxon>
        <taxon>Streptophyta</taxon>
        <taxon>Embryophyta</taxon>
        <taxon>Tracheophyta</taxon>
        <taxon>Spermatophyta</taxon>
        <taxon>Magnoliopsida</taxon>
        <taxon>eudicotyledons</taxon>
        <taxon>Gunneridae</taxon>
        <taxon>Pentapetalae</taxon>
        <taxon>asterids</taxon>
        <taxon>campanulids</taxon>
        <taxon>Asterales</taxon>
        <taxon>Asteraceae</taxon>
        <taxon>Asteroideae</taxon>
        <taxon>Anthemideae</taxon>
        <taxon>Artemisiinae</taxon>
        <taxon>Artemisia</taxon>
    </lineage>
</organism>
<dbReference type="PANTHER" id="PTHR33116">
    <property type="entry name" value="REVERSE TRANSCRIPTASE ZINC-BINDING DOMAIN-CONTAINING PROTEIN-RELATED-RELATED"/>
    <property type="match status" value="1"/>
</dbReference>
<evidence type="ECO:0000313" key="3">
    <source>
        <dbReference type="EMBL" id="PWA59725.1"/>
    </source>
</evidence>
<dbReference type="AlphaFoldDB" id="A0A2U1MEP5"/>
<proteinExistence type="predicted"/>
<dbReference type="EMBL" id="PKPP01005548">
    <property type="protein sequence ID" value="PWA59725.1"/>
    <property type="molecule type" value="Genomic_DNA"/>
</dbReference>
<dbReference type="Pfam" id="PF13966">
    <property type="entry name" value="zf-RVT"/>
    <property type="match status" value="2"/>
</dbReference>
<gene>
    <name evidence="3" type="ORF">CTI12_AA388310</name>
</gene>
<dbReference type="GO" id="GO:0003964">
    <property type="term" value="F:RNA-directed DNA polymerase activity"/>
    <property type="evidence" value="ECO:0007669"/>
    <property type="project" value="UniProtKB-KW"/>
</dbReference>
<feature type="compositionally biased region" description="Low complexity" evidence="1">
    <location>
        <begin position="50"/>
        <end position="67"/>
    </location>
</feature>
<name>A0A2U1MEP5_ARTAN</name>
<feature type="region of interest" description="Disordered" evidence="1">
    <location>
        <begin position="45"/>
        <end position="106"/>
    </location>
</feature>
<dbReference type="Proteomes" id="UP000245207">
    <property type="component" value="Unassembled WGS sequence"/>
</dbReference>
<keyword evidence="4" id="KW-1185">Reference proteome</keyword>
<feature type="domain" description="Reverse transcriptase zinc-binding" evidence="2">
    <location>
        <begin position="338"/>
        <end position="425"/>
    </location>
</feature>
<dbReference type="OrthoDB" id="1743286at2759"/>
<comment type="caution">
    <text evidence="3">The sequence shown here is derived from an EMBL/GenBank/DDBJ whole genome shotgun (WGS) entry which is preliminary data.</text>
</comment>
<feature type="domain" description="Reverse transcriptase zinc-binding" evidence="2">
    <location>
        <begin position="658"/>
        <end position="742"/>
    </location>
</feature>
<keyword evidence="3" id="KW-0695">RNA-directed DNA polymerase</keyword>
<dbReference type="PANTHER" id="PTHR33116:SF77">
    <property type="entry name" value="RNA-DIRECTED DNA POLYMERASE"/>
    <property type="match status" value="1"/>
</dbReference>
<reference evidence="3 4" key="1">
    <citation type="journal article" date="2018" name="Mol. Plant">
        <title>The genome of Artemisia annua provides insight into the evolution of Asteraceae family and artemisinin biosynthesis.</title>
        <authorList>
            <person name="Shen Q."/>
            <person name="Zhang L."/>
            <person name="Liao Z."/>
            <person name="Wang S."/>
            <person name="Yan T."/>
            <person name="Shi P."/>
            <person name="Liu M."/>
            <person name="Fu X."/>
            <person name="Pan Q."/>
            <person name="Wang Y."/>
            <person name="Lv Z."/>
            <person name="Lu X."/>
            <person name="Zhang F."/>
            <person name="Jiang W."/>
            <person name="Ma Y."/>
            <person name="Chen M."/>
            <person name="Hao X."/>
            <person name="Li L."/>
            <person name="Tang Y."/>
            <person name="Lv G."/>
            <person name="Zhou Y."/>
            <person name="Sun X."/>
            <person name="Brodelius P.E."/>
            <person name="Rose J.K.C."/>
            <person name="Tang K."/>
        </authorList>
    </citation>
    <scope>NUCLEOTIDE SEQUENCE [LARGE SCALE GENOMIC DNA]</scope>
    <source>
        <strain evidence="4">cv. Huhao1</strain>
        <tissue evidence="3">Leaf</tissue>
    </source>
</reference>